<name>A0ABY9Y375_9FLAO</name>
<organism evidence="1 2">
    <name type="scientific">Thalassobellus suaedae</name>
    <dbReference type="NCBI Taxonomy" id="3074124"/>
    <lineage>
        <taxon>Bacteria</taxon>
        <taxon>Pseudomonadati</taxon>
        <taxon>Bacteroidota</taxon>
        <taxon>Flavobacteriia</taxon>
        <taxon>Flavobacteriales</taxon>
        <taxon>Flavobacteriaceae</taxon>
        <taxon>Thalassobellus</taxon>
    </lineage>
</organism>
<evidence type="ECO:0000313" key="1">
    <source>
        <dbReference type="EMBL" id="WNH12555.1"/>
    </source>
</evidence>
<proteinExistence type="predicted"/>
<reference evidence="1 2" key="1">
    <citation type="submission" date="2023-09" db="EMBL/GenBank/DDBJ databases">
        <title>Thalassobella suaedae gen. nov., sp. nov., a marine bacterium of the family Flavobacteriaceae isolated from a halophyte Suaeda japonica.</title>
        <authorList>
            <person name="Lee S.Y."/>
            <person name="Hwang C.Y."/>
        </authorList>
    </citation>
    <scope>NUCLEOTIDE SEQUENCE [LARGE SCALE GENOMIC DNA]</scope>
    <source>
        <strain evidence="1 2">HL-DH10</strain>
    </source>
</reference>
<sequence length="42" mass="4846">MMKEKLLKIEKQLGSCDIQKYLKQIDVTISRINEGVLTIIPN</sequence>
<dbReference type="RefSeq" id="WP_415862538.1">
    <property type="nucleotide sequence ID" value="NZ_CP134536.1"/>
</dbReference>
<gene>
    <name evidence="1" type="ORF">RHP49_16910</name>
</gene>
<dbReference type="Proteomes" id="UP001303407">
    <property type="component" value="Chromosome"/>
</dbReference>
<dbReference type="EMBL" id="CP134536">
    <property type="protein sequence ID" value="WNH12555.1"/>
    <property type="molecule type" value="Genomic_DNA"/>
</dbReference>
<keyword evidence="2" id="KW-1185">Reference proteome</keyword>
<accession>A0ABY9Y375</accession>
<evidence type="ECO:0000313" key="2">
    <source>
        <dbReference type="Proteomes" id="UP001303407"/>
    </source>
</evidence>
<protein>
    <submittedName>
        <fullName evidence="1">Uncharacterized protein</fullName>
    </submittedName>
</protein>